<evidence type="ECO:0000256" key="4">
    <source>
        <dbReference type="ARBA" id="ARBA00023143"/>
    </source>
</evidence>
<comment type="function">
    <text evidence="5">Required for morphogenesis and for the elongation of the flagellar filament by facilitating polymerization of the flagellin monomers at the tip of growing filament. Forms a capping structure, which prevents flagellin subunits (transported through the central channel of the flagellum) from leaking out without polymerization at the distal end.</text>
</comment>
<keyword evidence="9" id="KW-0966">Cell projection</keyword>
<comment type="subcellular location">
    <subcellularLocation>
        <location evidence="5">Secreted</location>
    </subcellularLocation>
    <subcellularLocation>
        <location evidence="5">Bacterial flagellum</location>
    </subcellularLocation>
</comment>
<evidence type="ECO:0000256" key="2">
    <source>
        <dbReference type="ARBA" id="ARBA00011255"/>
    </source>
</evidence>
<comment type="similarity">
    <text evidence="1 5">Belongs to the FliD family.</text>
</comment>
<dbReference type="InterPro" id="IPR003481">
    <property type="entry name" value="FliD_N"/>
</dbReference>
<dbReference type="PANTHER" id="PTHR30288:SF0">
    <property type="entry name" value="FLAGELLAR HOOK-ASSOCIATED PROTEIN 2"/>
    <property type="match status" value="1"/>
</dbReference>
<evidence type="ECO:0000313" key="9">
    <source>
        <dbReference type="EMBL" id="MFM2485071.1"/>
    </source>
</evidence>
<dbReference type="EMBL" id="JBEQCT010000003">
    <property type="protein sequence ID" value="MFM2485071.1"/>
    <property type="molecule type" value="Genomic_DNA"/>
</dbReference>
<evidence type="ECO:0000256" key="3">
    <source>
        <dbReference type="ARBA" id="ARBA00023054"/>
    </source>
</evidence>
<feature type="domain" description="Flagellar hook-associated protein 2 N-terminal" evidence="7">
    <location>
        <begin position="11"/>
        <end position="136"/>
    </location>
</feature>
<feature type="compositionally biased region" description="Low complexity" evidence="6">
    <location>
        <begin position="88"/>
        <end position="105"/>
    </location>
</feature>
<dbReference type="PANTHER" id="PTHR30288">
    <property type="entry name" value="FLAGELLAR CAP/ASSEMBLY PROTEIN FLID"/>
    <property type="match status" value="1"/>
</dbReference>
<dbReference type="InterPro" id="IPR010809">
    <property type="entry name" value="FliD_C"/>
</dbReference>
<feature type="domain" description="Flagellar hook-associated protein 2 C-terminal" evidence="8">
    <location>
        <begin position="256"/>
        <end position="482"/>
    </location>
</feature>
<dbReference type="RefSeq" id="WP_408623285.1">
    <property type="nucleotide sequence ID" value="NZ_JBEQCT010000003.1"/>
</dbReference>
<evidence type="ECO:0000259" key="7">
    <source>
        <dbReference type="Pfam" id="PF02465"/>
    </source>
</evidence>
<keyword evidence="10" id="KW-1185">Reference proteome</keyword>
<comment type="caution">
    <text evidence="9">The sequence shown here is derived from an EMBL/GenBank/DDBJ whole genome shotgun (WGS) entry which is preliminary data.</text>
</comment>
<keyword evidence="3" id="KW-0175">Coiled coil</keyword>
<gene>
    <name evidence="9" type="primary">fliD</name>
    <name evidence="9" type="ORF">ABUE30_08335</name>
</gene>
<dbReference type="Pfam" id="PF07196">
    <property type="entry name" value="Flagellin_IN"/>
    <property type="match status" value="1"/>
</dbReference>
<keyword evidence="4 5" id="KW-0975">Bacterial flagellum</keyword>
<feature type="region of interest" description="Disordered" evidence="6">
    <location>
        <begin position="82"/>
        <end position="105"/>
    </location>
</feature>
<evidence type="ECO:0000256" key="6">
    <source>
        <dbReference type="SAM" id="MobiDB-lite"/>
    </source>
</evidence>
<comment type="subunit">
    <text evidence="2 5">Homopentamer.</text>
</comment>
<evidence type="ECO:0000256" key="5">
    <source>
        <dbReference type="RuleBase" id="RU362066"/>
    </source>
</evidence>
<evidence type="ECO:0000256" key="1">
    <source>
        <dbReference type="ARBA" id="ARBA00009764"/>
    </source>
</evidence>
<accession>A0ABW9G5Y3</accession>
<reference evidence="9 10" key="1">
    <citation type="journal article" date="2013" name="Int. J. Syst. Evol. Microbiol.">
        <title>Celerinatantimonas yamalensis sp. nov., a cold-adapted diazotrophic bacterium from a cold permafrost brine.</title>
        <authorList>
            <person name="Shcherbakova V."/>
            <person name="Chuvilskaya N."/>
            <person name="Rivkina E."/>
            <person name="Demidov N."/>
            <person name="Uchaeva V."/>
            <person name="Suetin S."/>
            <person name="Suzina N."/>
            <person name="Gilichinsky D."/>
        </authorList>
    </citation>
    <scope>NUCLEOTIDE SEQUENCE [LARGE SCALE GENOMIC DNA]</scope>
    <source>
        <strain evidence="9 10">C7</strain>
    </source>
</reference>
<protein>
    <recommendedName>
        <fullName evidence="5">Flagellar hook-associated protein 2</fullName>
        <shortName evidence="5">HAP2</shortName>
    </recommendedName>
    <alternativeName>
        <fullName evidence="5">Flagellar cap protein</fullName>
    </alternativeName>
</protein>
<dbReference type="Pfam" id="PF02465">
    <property type="entry name" value="FliD_N"/>
    <property type="match status" value="1"/>
</dbReference>
<proteinExistence type="inferred from homology"/>
<dbReference type="Proteomes" id="UP001629953">
    <property type="component" value="Unassembled WGS sequence"/>
</dbReference>
<keyword evidence="9" id="KW-0282">Flagellum</keyword>
<sequence>MAGMTAAGIGSGLDLESLMKASINAERQPQEQRLQQRRQTLDVTLSAVGSVKSALSGFRNILDKALDPQRFLPRQALIDGQKVGGSVTPSKDSSASDKSTATTTPVDNLAQPYSVSLSQKAVNGTYDIEVLQLAKGSRLTSNAVYKSGKEVITKQAGQITLEAGKGKDKKSFNVDISAGMTIDQLRKAINENSNNFGVTANLINSESGTHLVLDSSKSGLDDDGDPSNGNPNDLIVTTENKQLSGFVSHLQDTKTAAGAKVRINGLEATSETNQFKDLISGVNLTVNHLTSSASHLKVEPDIDGAVKNVHQFVDAYNKVITQIDKYSKSEKVQKGGDNSNRKPLSGDAMLRTMRFALGKISSSGFRDPEQTNRVQTLYGVGIKMDRDGKLSVDDDKLKEQLQGDMNQVGRFFASKSGVADRFSRFVKSYEQVGGILSHREQTVQTQLKGVREGQTQLDDRMAQYEKTLREKYTSFDQSMAGLKEQMNYVQSHL</sequence>
<evidence type="ECO:0000313" key="10">
    <source>
        <dbReference type="Proteomes" id="UP001629953"/>
    </source>
</evidence>
<name>A0ABW9G5Y3_9GAMM</name>
<keyword evidence="9" id="KW-0969">Cilium</keyword>
<dbReference type="Pfam" id="PF07195">
    <property type="entry name" value="FliD_C"/>
    <property type="match status" value="1"/>
</dbReference>
<dbReference type="InterPro" id="IPR040026">
    <property type="entry name" value="FliD"/>
</dbReference>
<organism evidence="9 10">
    <name type="scientific">Celerinatantimonas yamalensis</name>
    <dbReference type="NCBI Taxonomy" id="559956"/>
    <lineage>
        <taxon>Bacteria</taxon>
        <taxon>Pseudomonadati</taxon>
        <taxon>Pseudomonadota</taxon>
        <taxon>Gammaproteobacteria</taxon>
        <taxon>Celerinatantimonadaceae</taxon>
        <taxon>Celerinatantimonas</taxon>
    </lineage>
</organism>
<keyword evidence="5" id="KW-0964">Secreted</keyword>
<dbReference type="InterPro" id="IPR010810">
    <property type="entry name" value="Flagellin_hook_IN_motif"/>
</dbReference>
<evidence type="ECO:0000259" key="8">
    <source>
        <dbReference type="Pfam" id="PF07195"/>
    </source>
</evidence>